<dbReference type="InterPro" id="IPR039420">
    <property type="entry name" value="WalR-like"/>
</dbReference>
<evidence type="ECO:0000256" key="2">
    <source>
        <dbReference type="ARBA" id="ARBA00023012"/>
    </source>
</evidence>
<dbReference type="InterPro" id="IPR036388">
    <property type="entry name" value="WH-like_DNA-bd_sf"/>
</dbReference>
<evidence type="ECO:0000256" key="6">
    <source>
        <dbReference type="PROSITE-ProRule" id="PRU00169"/>
    </source>
</evidence>
<dbReference type="PANTHER" id="PTHR48111:SF21">
    <property type="entry name" value="DNA-BINDING DUAL MASTER TRANSCRIPTIONAL REGULATOR RPAA"/>
    <property type="match status" value="1"/>
</dbReference>
<evidence type="ECO:0000256" key="5">
    <source>
        <dbReference type="ARBA" id="ARBA00023163"/>
    </source>
</evidence>
<sequence>MATVLIVEDDPAMMRGLEDNFRMTGYDVLTACDGPQGLETTLKERPDLVILDIMLPGINGYEVCSGIREKDLDMPIIMLTAKDRDSDVVLGLDVGADDYVRKPFSIRELLARANAFMRRRGMCEPTVYEFGGCRLDVRAATFQRQGQEIPLTPGQFRMLRLFLQKAGCPLSKDEIRTAVWGYSHFISTQDIDKTVAVLNDKIESDRTHRPLIEAVGQAGYRFDAGALMDIGTGERIKCHV</sequence>
<keyword evidence="2" id="KW-0902">Two-component regulatory system</keyword>
<dbReference type="PROSITE" id="PS51755">
    <property type="entry name" value="OMPR_PHOB"/>
    <property type="match status" value="1"/>
</dbReference>
<dbReference type="SMART" id="SM00448">
    <property type="entry name" value="REC"/>
    <property type="match status" value="1"/>
</dbReference>
<dbReference type="CDD" id="cd17574">
    <property type="entry name" value="REC_OmpR"/>
    <property type="match status" value="1"/>
</dbReference>
<dbReference type="RefSeq" id="WP_349243932.1">
    <property type="nucleotide sequence ID" value="NZ_JASCXX010000005.1"/>
</dbReference>
<dbReference type="CDD" id="cd00383">
    <property type="entry name" value="trans_reg_C"/>
    <property type="match status" value="1"/>
</dbReference>
<dbReference type="GO" id="GO:0032993">
    <property type="term" value="C:protein-DNA complex"/>
    <property type="evidence" value="ECO:0007669"/>
    <property type="project" value="TreeGrafter"/>
</dbReference>
<feature type="domain" description="OmpR/PhoB-type" evidence="9">
    <location>
        <begin position="125"/>
        <end position="224"/>
    </location>
</feature>
<feature type="DNA-binding region" description="OmpR/PhoB-type" evidence="7">
    <location>
        <begin position="125"/>
        <end position="224"/>
    </location>
</feature>
<dbReference type="Gene3D" id="1.10.10.10">
    <property type="entry name" value="Winged helix-like DNA-binding domain superfamily/Winged helix DNA-binding domain"/>
    <property type="match status" value="1"/>
</dbReference>
<dbReference type="Pfam" id="PF00072">
    <property type="entry name" value="Response_reg"/>
    <property type="match status" value="1"/>
</dbReference>
<dbReference type="InterPro" id="IPR001867">
    <property type="entry name" value="OmpR/PhoB-type_DNA-bd"/>
</dbReference>
<reference evidence="10" key="1">
    <citation type="submission" date="2023-05" db="EMBL/GenBank/DDBJ databases">
        <title>Anaerotaeda fermentans gen. nov., sp. nov., a novel anaerobic planctomycete of the new family within the order Sedimentisphaerales isolated from Taman Peninsula, Russia.</title>
        <authorList>
            <person name="Khomyakova M.A."/>
            <person name="Merkel A.Y."/>
            <person name="Slobodkin A.I."/>
        </authorList>
    </citation>
    <scope>NUCLEOTIDE SEQUENCE</scope>
    <source>
        <strain evidence="10">M17dextr</strain>
    </source>
</reference>
<dbReference type="Pfam" id="PF00486">
    <property type="entry name" value="Trans_reg_C"/>
    <property type="match status" value="1"/>
</dbReference>
<evidence type="ECO:0000256" key="4">
    <source>
        <dbReference type="ARBA" id="ARBA00023125"/>
    </source>
</evidence>
<dbReference type="EMBL" id="JASCXX010000005">
    <property type="protein sequence ID" value="MDI6448521.1"/>
    <property type="molecule type" value="Genomic_DNA"/>
</dbReference>
<keyword evidence="11" id="KW-1185">Reference proteome</keyword>
<dbReference type="FunFam" id="3.40.50.2300:FF:000001">
    <property type="entry name" value="DNA-binding response regulator PhoB"/>
    <property type="match status" value="1"/>
</dbReference>
<protein>
    <submittedName>
        <fullName evidence="10">Response regulator transcription factor</fullName>
    </submittedName>
</protein>
<organism evidence="10 11">
    <name type="scientific">Anaerobaca lacustris</name>
    <dbReference type="NCBI Taxonomy" id="3044600"/>
    <lineage>
        <taxon>Bacteria</taxon>
        <taxon>Pseudomonadati</taxon>
        <taxon>Planctomycetota</taxon>
        <taxon>Phycisphaerae</taxon>
        <taxon>Sedimentisphaerales</taxon>
        <taxon>Anaerobacaceae</taxon>
        <taxon>Anaerobaca</taxon>
    </lineage>
</organism>
<dbReference type="AlphaFoldDB" id="A0AAW6TS31"/>
<dbReference type="PROSITE" id="PS50110">
    <property type="entry name" value="RESPONSE_REGULATORY"/>
    <property type="match status" value="1"/>
</dbReference>
<keyword evidence="4 7" id="KW-0238">DNA-binding</keyword>
<keyword evidence="1 6" id="KW-0597">Phosphoprotein</keyword>
<dbReference type="Proteomes" id="UP001431776">
    <property type="component" value="Unassembled WGS sequence"/>
</dbReference>
<name>A0AAW6TS31_9BACT</name>
<evidence type="ECO:0000256" key="3">
    <source>
        <dbReference type="ARBA" id="ARBA00023015"/>
    </source>
</evidence>
<dbReference type="SUPFAM" id="SSF52172">
    <property type="entry name" value="CheY-like"/>
    <property type="match status" value="1"/>
</dbReference>
<dbReference type="Gene3D" id="3.40.50.2300">
    <property type="match status" value="1"/>
</dbReference>
<evidence type="ECO:0000256" key="7">
    <source>
        <dbReference type="PROSITE-ProRule" id="PRU01091"/>
    </source>
</evidence>
<evidence type="ECO:0000259" key="8">
    <source>
        <dbReference type="PROSITE" id="PS50110"/>
    </source>
</evidence>
<feature type="modified residue" description="4-aspartylphosphate" evidence="6">
    <location>
        <position position="52"/>
    </location>
</feature>
<evidence type="ECO:0000313" key="10">
    <source>
        <dbReference type="EMBL" id="MDI6448521.1"/>
    </source>
</evidence>
<comment type="caution">
    <text evidence="10">The sequence shown here is derived from an EMBL/GenBank/DDBJ whole genome shotgun (WGS) entry which is preliminary data.</text>
</comment>
<accession>A0AAW6TS31</accession>
<dbReference type="GO" id="GO:0006355">
    <property type="term" value="P:regulation of DNA-templated transcription"/>
    <property type="evidence" value="ECO:0007669"/>
    <property type="project" value="InterPro"/>
</dbReference>
<gene>
    <name evidence="10" type="ORF">QJ522_05660</name>
</gene>
<dbReference type="SMART" id="SM00862">
    <property type="entry name" value="Trans_reg_C"/>
    <property type="match status" value="1"/>
</dbReference>
<dbReference type="InterPro" id="IPR001789">
    <property type="entry name" value="Sig_transdc_resp-reg_receiver"/>
</dbReference>
<evidence type="ECO:0000259" key="9">
    <source>
        <dbReference type="PROSITE" id="PS51755"/>
    </source>
</evidence>
<dbReference type="GO" id="GO:0000976">
    <property type="term" value="F:transcription cis-regulatory region binding"/>
    <property type="evidence" value="ECO:0007669"/>
    <property type="project" value="TreeGrafter"/>
</dbReference>
<dbReference type="PANTHER" id="PTHR48111">
    <property type="entry name" value="REGULATOR OF RPOS"/>
    <property type="match status" value="1"/>
</dbReference>
<dbReference type="GO" id="GO:0000156">
    <property type="term" value="F:phosphorelay response regulator activity"/>
    <property type="evidence" value="ECO:0007669"/>
    <property type="project" value="TreeGrafter"/>
</dbReference>
<proteinExistence type="predicted"/>
<keyword evidence="3" id="KW-0805">Transcription regulation</keyword>
<keyword evidence="5" id="KW-0804">Transcription</keyword>
<dbReference type="GO" id="GO:0005829">
    <property type="term" value="C:cytosol"/>
    <property type="evidence" value="ECO:0007669"/>
    <property type="project" value="TreeGrafter"/>
</dbReference>
<dbReference type="InterPro" id="IPR011006">
    <property type="entry name" value="CheY-like_superfamily"/>
</dbReference>
<feature type="domain" description="Response regulatory" evidence="8">
    <location>
        <begin position="3"/>
        <end position="117"/>
    </location>
</feature>
<evidence type="ECO:0000256" key="1">
    <source>
        <dbReference type="ARBA" id="ARBA00022553"/>
    </source>
</evidence>
<evidence type="ECO:0000313" key="11">
    <source>
        <dbReference type="Proteomes" id="UP001431776"/>
    </source>
</evidence>
<dbReference type="Gene3D" id="6.10.250.690">
    <property type="match status" value="1"/>
</dbReference>